<dbReference type="AlphaFoldDB" id="A0A3A5MF29"/>
<gene>
    <name evidence="3" type="ORF">D6T64_19030</name>
</gene>
<dbReference type="InterPro" id="IPR056702">
    <property type="entry name" value="DUF7800"/>
</dbReference>
<dbReference type="InterPro" id="IPR029052">
    <property type="entry name" value="Metallo-depent_PP-like"/>
</dbReference>
<dbReference type="SUPFAM" id="SSF56300">
    <property type="entry name" value="Metallo-dependent phosphatases"/>
    <property type="match status" value="1"/>
</dbReference>
<reference evidence="3 4" key="1">
    <citation type="submission" date="2018-09" db="EMBL/GenBank/DDBJ databases">
        <title>Novel species of Cryobacterium.</title>
        <authorList>
            <person name="Liu Q."/>
            <person name="Xin Y.-H."/>
        </authorList>
    </citation>
    <scope>NUCLEOTIDE SEQUENCE [LARGE SCALE GENOMIC DNA]</scope>
    <source>
        <strain evidence="3 4">Hh39</strain>
    </source>
</reference>
<dbReference type="RefSeq" id="WP_119976245.1">
    <property type="nucleotide sequence ID" value="NZ_JBHSQA010000009.1"/>
</dbReference>
<organism evidence="3 4">
    <name type="scientific">Cryobacterium melibiosiphilum</name>
    <dbReference type="NCBI Taxonomy" id="995039"/>
    <lineage>
        <taxon>Bacteria</taxon>
        <taxon>Bacillati</taxon>
        <taxon>Actinomycetota</taxon>
        <taxon>Actinomycetes</taxon>
        <taxon>Micrococcales</taxon>
        <taxon>Microbacteriaceae</taxon>
        <taxon>Cryobacterium</taxon>
    </lineage>
</organism>
<dbReference type="CDD" id="cd07389">
    <property type="entry name" value="MPP_PhoD"/>
    <property type="match status" value="1"/>
</dbReference>
<dbReference type="Proteomes" id="UP000272015">
    <property type="component" value="Unassembled WGS sequence"/>
</dbReference>
<sequence>MTSSPLILGPLLRYVDEVSASIWFETRDAAVVAVTAGDRTFRARTFAVHGHHYALVALHGLDPGSVTPYTVAVSGKEVWPPADSGYPASVIATLDRARPLQLAFGSCRTSVPHDKLGNHTHGVDALRAYALRLAAADGEQAARPDLVLFLGDQVYADMTSEAMQVFIRGRREISEPPGEELADFAEYAHLYGLAWTDPANRWLLSTLPTAMIFDDHDIRDDWNASLSWKRTMDATPWWHGRIVAGLASYWVYQHLGNLSPAEREADEIWQQVAAHEAAVHENALHENALDQNAEQAAELDLTAVLDAFAERCDEHPSTYRWSYCRDFADTRLVVLDSRSTRVLEPSRRALLDDGETAWLSDRLQGGFRHLLIGTSLPFLLPTGLQRLEAWDEAISEGVWGRPAAALGERMRQAVDLEHWGAFQRSFHDVAAMVTELADGDRGDAPDTVMFLSGDVHYSYVEEVERSSGSRIVQAVCSPIRNPLPVLLRSFSAVLSYGASRRISGLLARAARVPEPPFRWNGVTGPWFDNCLARLSVTPEGVRLVWEAGIVDGQDHQHPRVRTVAEILLGPREGAP</sequence>
<name>A0A3A5MF29_9MICO</name>
<feature type="domain" description="PhoD-like phosphatase metallophosphatase" evidence="1">
    <location>
        <begin position="140"/>
        <end position="271"/>
    </location>
</feature>
<dbReference type="Pfam" id="PF25077">
    <property type="entry name" value="DUF7800"/>
    <property type="match status" value="1"/>
</dbReference>
<dbReference type="PANTHER" id="PTHR37031">
    <property type="entry name" value="METALLOPHOSPHATASE BINDING DOMAIN PROTEIN"/>
    <property type="match status" value="1"/>
</dbReference>
<accession>A0A3A5MF29</accession>
<dbReference type="Pfam" id="PF09423">
    <property type="entry name" value="PhoD"/>
    <property type="match status" value="1"/>
</dbReference>
<evidence type="ECO:0000313" key="4">
    <source>
        <dbReference type="Proteomes" id="UP000272015"/>
    </source>
</evidence>
<feature type="domain" description="DUF7800" evidence="2">
    <location>
        <begin position="4"/>
        <end position="91"/>
    </location>
</feature>
<dbReference type="PANTHER" id="PTHR37031:SF2">
    <property type="entry name" value="PHOD-LIKE PHOSPHATASE METALLOPHOSPHATASE DOMAIN-CONTAINING PROTEIN"/>
    <property type="match status" value="1"/>
</dbReference>
<keyword evidence="4" id="KW-1185">Reference proteome</keyword>
<dbReference type="EMBL" id="QZVS01000095">
    <property type="protein sequence ID" value="RJT85703.1"/>
    <property type="molecule type" value="Genomic_DNA"/>
</dbReference>
<comment type="caution">
    <text evidence="3">The sequence shown here is derived from an EMBL/GenBank/DDBJ whole genome shotgun (WGS) entry which is preliminary data.</text>
</comment>
<evidence type="ECO:0000313" key="3">
    <source>
        <dbReference type="EMBL" id="RJT85703.1"/>
    </source>
</evidence>
<evidence type="ECO:0000259" key="1">
    <source>
        <dbReference type="Pfam" id="PF09423"/>
    </source>
</evidence>
<protein>
    <submittedName>
        <fullName evidence="3">Alkaline phosphatase family protein</fullName>
    </submittedName>
</protein>
<dbReference type="InterPro" id="IPR038607">
    <property type="entry name" value="PhoD-like_sf"/>
</dbReference>
<evidence type="ECO:0000259" key="2">
    <source>
        <dbReference type="Pfam" id="PF25077"/>
    </source>
</evidence>
<proteinExistence type="predicted"/>
<dbReference type="OrthoDB" id="9795624at2"/>
<dbReference type="InterPro" id="IPR018946">
    <property type="entry name" value="PhoD-like_MPP"/>
</dbReference>
<dbReference type="Gene3D" id="3.60.21.70">
    <property type="entry name" value="PhoD-like phosphatase"/>
    <property type="match status" value="1"/>
</dbReference>